<evidence type="ECO:0000313" key="5">
    <source>
        <dbReference type="EMBL" id="SNS42293.1"/>
    </source>
</evidence>
<dbReference type="CDD" id="cd05233">
    <property type="entry name" value="SDR_c"/>
    <property type="match status" value="1"/>
</dbReference>
<dbReference type="PRINTS" id="PR00081">
    <property type="entry name" value="GDHRDH"/>
</dbReference>
<evidence type="ECO:0000256" key="2">
    <source>
        <dbReference type="ARBA" id="ARBA00023002"/>
    </source>
</evidence>
<sequence length="277" mass="28820">MTSHPPQAVPGGKTVHGEPVRGPADAAGGPAPVALVTGASSGIGAAIADRLAAEGWRLLVSGRDHERLRAVAERTSATALPADLGDPGGAGRLVRDAALVTGGRVDLLVAGAGVGWAGPFASMPQGVIERIFTVDVVSAMELVRRVLPGMLARRSGHIVLIGSFAGSVGVREEAVYSAAKAALGAFADSLRYELAGSGVRMTHVVPGVVDTPFFATRGVAYTRSRPRPMPAERVAGVVTDAIRRGRDEVYVPRWLRIPVAVRGVMPWVYRRLAGKYG</sequence>
<evidence type="ECO:0000256" key="1">
    <source>
        <dbReference type="ARBA" id="ARBA00006484"/>
    </source>
</evidence>
<evidence type="ECO:0000256" key="3">
    <source>
        <dbReference type="RuleBase" id="RU000363"/>
    </source>
</evidence>
<comment type="similarity">
    <text evidence="1 3">Belongs to the short-chain dehydrogenases/reductases (SDR) family.</text>
</comment>
<dbReference type="PANTHER" id="PTHR44196">
    <property type="entry name" value="DEHYDROGENASE/REDUCTASE SDR FAMILY MEMBER 7B"/>
    <property type="match status" value="1"/>
</dbReference>
<name>A0A239EE61_9ACTN</name>
<proteinExistence type="inferred from homology"/>
<dbReference type="RefSeq" id="WP_089223965.1">
    <property type="nucleotide sequence ID" value="NZ_FZOF01000005.1"/>
</dbReference>
<dbReference type="Gene3D" id="3.40.50.720">
    <property type="entry name" value="NAD(P)-binding Rossmann-like Domain"/>
    <property type="match status" value="1"/>
</dbReference>
<accession>A0A239EE61</accession>
<dbReference type="PRINTS" id="PR00080">
    <property type="entry name" value="SDRFAMILY"/>
</dbReference>
<dbReference type="Pfam" id="PF00106">
    <property type="entry name" value="adh_short"/>
    <property type="match status" value="1"/>
</dbReference>
<dbReference type="GO" id="GO:0016491">
    <property type="term" value="F:oxidoreductase activity"/>
    <property type="evidence" value="ECO:0007669"/>
    <property type="project" value="UniProtKB-KW"/>
</dbReference>
<dbReference type="SUPFAM" id="SSF51735">
    <property type="entry name" value="NAD(P)-binding Rossmann-fold domains"/>
    <property type="match status" value="1"/>
</dbReference>
<organism evidence="5 6">
    <name type="scientific">Actinacidiphila glaucinigra</name>
    <dbReference type="NCBI Taxonomy" id="235986"/>
    <lineage>
        <taxon>Bacteria</taxon>
        <taxon>Bacillati</taxon>
        <taxon>Actinomycetota</taxon>
        <taxon>Actinomycetes</taxon>
        <taxon>Kitasatosporales</taxon>
        <taxon>Streptomycetaceae</taxon>
        <taxon>Actinacidiphila</taxon>
    </lineage>
</organism>
<dbReference type="InterPro" id="IPR020904">
    <property type="entry name" value="Sc_DH/Rdtase_CS"/>
</dbReference>
<dbReference type="InterPro" id="IPR002347">
    <property type="entry name" value="SDR_fam"/>
</dbReference>
<evidence type="ECO:0000313" key="6">
    <source>
        <dbReference type="Proteomes" id="UP000198280"/>
    </source>
</evidence>
<dbReference type="InterPro" id="IPR036291">
    <property type="entry name" value="NAD(P)-bd_dom_sf"/>
</dbReference>
<dbReference type="GO" id="GO:0016020">
    <property type="term" value="C:membrane"/>
    <property type="evidence" value="ECO:0007669"/>
    <property type="project" value="TreeGrafter"/>
</dbReference>
<dbReference type="PROSITE" id="PS00061">
    <property type="entry name" value="ADH_SHORT"/>
    <property type="match status" value="1"/>
</dbReference>
<keyword evidence="2" id="KW-0560">Oxidoreductase</keyword>
<protein>
    <submittedName>
        <fullName evidence="5">Short-chain dehydrogenase</fullName>
    </submittedName>
</protein>
<dbReference type="EMBL" id="FZOF01000005">
    <property type="protein sequence ID" value="SNS42293.1"/>
    <property type="molecule type" value="Genomic_DNA"/>
</dbReference>
<keyword evidence="6" id="KW-1185">Reference proteome</keyword>
<evidence type="ECO:0000256" key="4">
    <source>
        <dbReference type="SAM" id="MobiDB-lite"/>
    </source>
</evidence>
<reference evidence="5 6" key="1">
    <citation type="submission" date="2017-06" db="EMBL/GenBank/DDBJ databases">
        <authorList>
            <person name="Kim H.J."/>
            <person name="Triplett B.A."/>
        </authorList>
    </citation>
    <scope>NUCLEOTIDE SEQUENCE [LARGE SCALE GENOMIC DNA]</scope>
    <source>
        <strain evidence="5 6">CGMCC 4.1858</strain>
    </source>
</reference>
<dbReference type="OrthoDB" id="5178125at2"/>
<dbReference type="AlphaFoldDB" id="A0A239EE61"/>
<dbReference type="PANTHER" id="PTHR44196:SF1">
    <property type="entry name" value="DEHYDROGENASE_REDUCTASE SDR FAMILY MEMBER 7B"/>
    <property type="match status" value="1"/>
</dbReference>
<feature type="region of interest" description="Disordered" evidence="4">
    <location>
        <begin position="1"/>
        <end position="26"/>
    </location>
</feature>
<dbReference type="Proteomes" id="UP000198280">
    <property type="component" value="Unassembled WGS sequence"/>
</dbReference>
<gene>
    <name evidence="5" type="ORF">SAMN05216252_105426</name>
</gene>